<dbReference type="GO" id="GO:0022857">
    <property type="term" value="F:transmembrane transporter activity"/>
    <property type="evidence" value="ECO:0007669"/>
    <property type="project" value="InterPro"/>
</dbReference>
<evidence type="ECO:0000256" key="2">
    <source>
        <dbReference type="ARBA" id="ARBA00022692"/>
    </source>
</evidence>
<evidence type="ECO:0000256" key="3">
    <source>
        <dbReference type="ARBA" id="ARBA00022989"/>
    </source>
</evidence>
<evidence type="ECO:0000256" key="1">
    <source>
        <dbReference type="ARBA" id="ARBA00004141"/>
    </source>
</evidence>
<feature type="transmembrane region" description="Helical" evidence="6">
    <location>
        <begin position="273"/>
        <end position="293"/>
    </location>
</feature>
<keyword evidence="9" id="KW-1185">Reference proteome</keyword>
<dbReference type="InterPro" id="IPR020846">
    <property type="entry name" value="MFS_dom"/>
</dbReference>
<dbReference type="EMBL" id="CDMC01000003">
    <property type="protein sequence ID" value="CEL03555.1"/>
    <property type="molecule type" value="Genomic_DNA"/>
</dbReference>
<feature type="transmembrane region" description="Helical" evidence="6">
    <location>
        <begin position="410"/>
        <end position="431"/>
    </location>
</feature>
<feature type="transmembrane region" description="Helical" evidence="6">
    <location>
        <begin position="83"/>
        <end position="101"/>
    </location>
</feature>
<dbReference type="InterPro" id="IPR011701">
    <property type="entry name" value="MFS"/>
</dbReference>
<dbReference type="Pfam" id="PF07690">
    <property type="entry name" value="MFS_1"/>
    <property type="match status" value="1"/>
</dbReference>
<dbReference type="InterPro" id="IPR036259">
    <property type="entry name" value="MFS_trans_sf"/>
</dbReference>
<evidence type="ECO:0000256" key="6">
    <source>
        <dbReference type="SAM" id="Phobius"/>
    </source>
</evidence>
<keyword evidence="2 6" id="KW-0812">Transmembrane</keyword>
<feature type="transmembrane region" description="Helical" evidence="6">
    <location>
        <begin position="488"/>
        <end position="508"/>
    </location>
</feature>
<feature type="transmembrane region" description="Helical" evidence="6">
    <location>
        <begin position="314"/>
        <end position="336"/>
    </location>
</feature>
<feature type="transmembrane region" description="Helical" evidence="6">
    <location>
        <begin position="202"/>
        <end position="222"/>
    </location>
</feature>
<sequence>MSQTSVIETRAETSRAPPKNALSISDPDPEPTTTQPHSLSNAQAITAVIALTGVSFLNTMGSGILTVALPAMSADLGLSRDLILWPAAVYALAAGCTLLIFGAIADVLGDKRMWLTGSILFAVFTLACGLARTGNQLIAFRTLLGISIAMCLPCAVSLMTRTFPPGRQRNLGFAAMGMGQPLGYSVGLILGGFFADSIGWRFGYYISAIINAALSVLAFWSLPAEKPRAAGESLASGLKKIDWVGAPIISVSLALLSFVLAQITESYHSLGDTYIIVLLAIALILLPVFVAWVGYQERHGRPALIPNSLWKNTVFSATCIIVFFAWAELNALQYFTSLYFQEIQHNTALHSSLMFIPMVIMGAATNIFTGYMVDKVTVGILVFVSGVISTVSPLLMALVNPDWGYWRGPFVAMALSPVHADVLFTVSNLIISRAYPGQNQALAGAVFNSVSQVGNSVGLAVSAAIAASVTEHSNTKTQEEGILVGYRAAYWLMFAAMGVVCLVSWGGLRGGGMVGKKTE</sequence>
<dbReference type="PANTHER" id="PTHR42718">
    <property type="entry name" value="MAJOR FACILITATOR SUPERFAMILY MULTIDRUG TRANSPORTER MFSC"/>
    <property type="match status" value="1"/>
</dbReference>
<feature type="transmembrane region" description="Helical" evidence="6">
    <location>
        <begin position="376"/>
        <end position="398"/>
    </location>
</feature>
<keyword evidence="4 6" id="KW-0472">Membrane</keyword>
<dbReference type="InterPro" id="IPR001958">
    <property type="entry name" value="Tet-R_TetA/multi-R_MdtG-like"/>
</dbReference>
<feature type="transmembrane region" description="Helical" evidence="6">
    <location>
        <begin position="138"/>
        <end position="159"/>
    </location>
</feature>
<evidence type="ECO:0000256" key="5">
    <source>
        <dbReference type="SAM" id="MobiDB-lite"/>
    </source>
</evidence>
<dbReference type="GO" id="GO:0016020">
    <property type="term" value="C:membrane"/>
    <property type="evidence" value="ECO:0007669"/>
    <property type="project" value="UniProtKB-SubCell"/>
</dbReference>
<reference evidence="9" key="1">
    <citation type="journal article" date="2016" name="Genome Announc.">
        <title>Draft genome sequences of fungus Aspergillus calidoustus.</title>
        <authorList>
            <person name="Horn F."/>
            <person name="Linde J."/>
            <person name="Mattern D.J."/>
            <person name="Walther G."/>
            <person name="Guthke R."/>
            <person name="Scherlach K."/>
            <person name="Martin K."/>
            <person name="Brakhage A.A."/>
            <person name="Petzke L."/>
            <person name="Valiante V."/>
        </authorList>
    </citation>
    <scope>NUCLEOTIDE SEQUENCE [LARGE SCALE GENOMIC DNA]</scope>
    <source>
        <strain evidence="9">SF006504</strain>
    </source>
</reference>
<feature type="transmembrane region" description="Helical" evidence="6">
    <location>
        <begin position="243"/>
        <end position="261"/>
    </location>
</feature>
<evidence type="ECO:0000256" key="4">
    <source>
        <dbReference type="ARBA" id="ARBA00023136"/>
    </source>
</evidence>
<evidence type="ECO:0000259" key="7">
    <source>
        <dbReference type="PROSITE" id="PS50850"/>
    </source>
</evidence>
<dbReference type="SUPFAM" id="SSF103473">
    <property type="entry name" value="MFS general substrate transporter"/>
    <property type="match status" value="1"/>
</dbReference>
<gene>
    <name evidence="8" type="ORF">ASPCAL04709</name>
</gene>
<name>A0A0U5FW43_ASPCI</name>
<evidence type="ECO:0000313" key="8">
    <source>
        <dbReference type="EMBL" id="CEL03555.1"/>
    </source>
</evidence>
<feature type="domain" description="Major facilitator superfamily (MFS) profile" evidence="7">
    <location>
        <begin position="47"/>
        <end position="513"/>
    </location>
</feature>
<dbReference type="PROSITE" id="PS50850">
    <property type="entry name" value="MFS"/>
    <property type="match status" value="1"/>
</dbReference>
<dbReference type="Proteomes" id="UP000054771">
    <property type="component" value="Unassembled WGS sequence"/>
</dbReference>
<proteinExistence type="predicted"/>
<feature type="transmembrane region" description="Helical" evidence="6">
    <location>
        <begin position="171"/>
        <end position="190"/>
    </location>
</feature>
<accession>A0A0U5FW43</accession>
<feature type="region of interest" description="Disordered" evidence="5">
    <location>
        <begin position="1"/>
        <end position="37"/>
    </location>
</feature>
<organism evidence="8 9">
    <name type="scientific">Aspergillus calidoustus</name>
    <dbReference type="NCBI Taxonomy" id="454130"/>
    <lineage>
        <taxon>Eukaryota</taxon>
        <taxon>Fungi</taxon>
        <taxon>Dikarya</taxon>
        <taxon>Ascomycota</taxon>
        <taxon>Pezizomycotina</taxon>
        <taxon>Eurotiomycetes</taxon>
        <taxon>Eurotiomycetidae</taxon>
        <taxon>Eurotiales</taxon>
        <taxon>Aspergillaceae</taxon>
        <taxon>Aspergillus</taxon>
        <taxon>Aspergillus subgen. Nidulantes</taxon>
    </lineage>
</organism>
<protein>
    <recommendedName>
        <fullName evidence="7">Major facilitator superfamily (MFS) profile domain-containing protein</fullName>
    </recommendedName>
</protein>
<dbReference type="PRINTS" id="PR01035">
    <property type="entry name" value="TCRTETA"/>
</dbReference>
<evidence type="ECO:0000313" key="9">
    <source>
        <dbReference type="Proteomes" id="UP000054771"/>
    </source>
</evidence>
<feature type="transmembrane region" description="Helical" evidence="6">
    <location>
        <begin position="44"/>
        <end position="71"/>
    </location>
</feature>
<feature type="transmembrane region" description="Helical" evidence="6">
    <location>
        <begin position="348"/>
        <end position="369"/>
    </location>
</feature>
<comment type="subcellular location">
    <subcellularLocation>
        <location evidence="1">Membrane</location>
        <topology evidence="1">Multi-pass membrane protein</topology>
    </subcellularLocation>
</comment>
<feature type="transmembrane region" description="Helical" evidence="6">
    <location>
        <begin position="443"/>
        <end position="468"/>
    </location>
</feature>
<dbReference type="OMA" id="IRFLAHI"/>
<dbReference type="PANTHER" id="PTHR42718:SF10">
    <property type="entry name" value="TRANSPORTER, PUTATIVE (AFU_ORTHOLOGUE AFUA_8G06760)-RELATED"/>
    <property type="match status" value="1"/>
</dbReference>
<dbReference type="AlphaFoldDB" id="A0A0U5FW43"/>
<dbReference type="Gene3D" id="1.20.1250.20">
    <property type="entry name" value="MFS general substrate transporter like domains"/>
    <property type="match status" value="2"/>
</dbReference>
<dbReference type="OrthoDB" id="2130629at2759"/>
<feature type="transmembrane region" description="Helical" evidence="6">
    <location>
        <begin position="113"/>
        <end position="132"/>
    </location>
</feature>
<keyword evidence="3 6" id="KW-1133">Transmembrane helix</keyword>